<feature type="domain" description="C-type lectin" evidence="7">
    <location>
        <begin position="381"/>
        <end position="482"/>
    </location>
</feature>
<accession>A0A2U9BBF8</accession>
<dbReference type="Pfam" id="PF00250">
    <property type="entry name" value="Forkhead"/>
    <property type="match status" value="1"/>
</dbReference>
<dbReference type="CDD" id="cd20036">
    <property type="entry name" value="FH_FOXR"/>
    <property type="match status" value="1"/>
</dbReference>
<dbReference type="InterPro" id="IPR016187">
    <property type="entry name" value="CTDL_fold"/>
</dbReference>
<keyword evidence="2 5" id="KW-0238">DNA-binding</keyword>
<dbReference type="STRING" id="52904.ENSSMAP00000010291"/>
<evidence type="ECO:0000256" key="1">
    <source>
        <dbReference type="ARBA" id="ARBA00023015"/>
    </source>
</evidence>
<dbReference type="InterPro" id="IPR001304">
    <property type="entry name" value="C-type_lectin-like"/>
</dbReference>
<evidence type="ECO:0000256" key="2">
    <source>
        <dbReference type="ARBA" id="ARBA00023125"/>
    </source>
</evidence>
<dbReference type="PROSITE" id="PS50039">
    <property type="entry name" value="FORK_HEAD_3"/>
    <property type="match status" value="1"/>
</dbReference>
<protein>
    <submittedName>
        <fullName evidence="8">Putative forkhead box protein N5-like</fullName>
    </submittedName>
</protein>
<gene>
    <name evidence="8" type="ORF">SMAX5B_005341</name>
</gene>
<keyword evidence="9" id="KW-1185">Reference proteome</keyword>
<dbReference type="InterPro" id="IPR052328">
    <property type="entry name" value="FOX_transcription_regulators"/>
</dbReference>
<comment type="subcellular location">
    <subcellularLocation>
        <location evidence="5">Nucleus</location>
    </subcellularLocation>
</comment>
<dbReference type="InterPro" id="IPR036388">
    <property type="entry name" value="WH-like_DNA-bd_sf"/>
</dbReference>
<dbReference type="SUPFAM" id="SSF46785">
    <property type="entry name" value="Winged helix' DNA-binding domain"/>
    <property type="match status" value="1"/>
</dbReference>
<feature type="domain" description="C-type lectin" evidence="7">
    <location>
        <begin position="488"/>
        <end position="600"/>
    </location>
</feature>
<keyword evidence="1" id="KW-0805">Transcription regulation</keyword>
<dbReference type="Gene3D" id="3.10.100.10">
    <property type="entry name" value="Mannose-Binding Protein A, subunit A"/>
    <property type="match status" value="3"/>
</dbReference>
<dbReference type="InterPro" id="IPR016186">
    <property type="entry name" value="C-type_lectin-like/link_sf"/>
</dbReference>
<dbReference type="Pfam" id="PF00059">
    <property type="entry name" value="Lectin_C"/>
    <property type="match status" value="3"/>
</dbReference>
<dbReference type="PROSITE" id="PS50041">
    <property type="entry name" value="C_TYPE_LECTIN_2"/>
    <property type="match status" value="3"/>
</dbReference>
<proteinExistence type="predicted"/>
<feature type="domain" description="Fork-head" evidence="6">
    <location>
        <begin position="169"/>
        <end position="272"/>
    </location>
</feature>
<dbReference type="PRINTS" id="PR00053">
    <property type="entry name" value="FORKHEAD"/>
</dbReference>
<dbReference type="CDD" id="cd00037">
    <property type="entry name" value="CLECT"/>
    <property type="match status" value="1"/>
</dbReference>
<feature type="DNA-binding region" description="Fork-head" evidence="5">
    <location>
        <begin position="169"/>
        <end position="272"/>
    </location>
</feature>
<evidence type="ECO:0000256" key="5">
    <source>
        <dbReference type="PROSITE-ProRule" id="PRU00089"/>
    </source>
</evidence>
<dbReference type="SUPFAM" id="SSF56436">
    <property type="entry name" value="C-type lectin-like"/>
    <property type="match status" value="3"/>
</dbReference>
<dbReference type="SMART" id="SM00339">
    <property type="entry name" value="FH"/>
    <property type="match status" value="1"/>
</dbReference>
<evidence type="ECO:0000313" key="9">
    <source>
        <dbReference type="Proteomes" id="UP000246464"/>
    </source>
</evidence>
<evidence type="ECO:0000313" key="8">
    <source>
        <dbReference type="EMBL" id="AWP01139.1"/>
    </source>
</evidence>
<dbReference type="GO" id="GO:0003700">
    <property type="term" value="F:DNA-binding transcription factor activity"/>
    <property type="evidence" value="ECO:0007669"/>
    <property type="project" value="InterPro"/>
</dbReference>
<evidence type="ECO:0000259" key="6">
    <source>
        <dbReference type="PROSITE" id="PS50039"/>
    </source>
</evidence>
<dbReference type="PANTHER" id="PTHR46789:SF2">
    <property type="entry name" value="FORKHEAD BOX PROTEIN R2"/>
    <property type="match status" value="1"/>
</dbReference>
<dbReference type="PANTHER" id="PTHR46789">
    <property type="entry name" value="FORKHEAD BOX PROTEIN R1"/>
    <property type="match status" value="1"/>
</dbReference>
<dbReference type="EMBL" id="CP026247">
    <property type="protein sequence ID" value="AWP01139.1"/>
    <property type="molecule type" value="Genomic_DNA"/>
</dbReference>
<dbReference type="Gene3D" id="1.10.10.10">
    <property type="entry name" value="Winged helix-like DNA-binding domain superfamily/Winged helix DNA-binding domain"/>
    <property type="match status" value="1"/>
</dbReference>
<name>A0A2U9BBF8_SCOMX</name>
<organism evidence="8 9">
    <name type="scientific">Scophthalmus maximus</name>
    <name type="common">Turbot</name>
    <name type="synonym">Psetta maxima</name>
    <dbReference type="NCBI Taxonomy" id="52904"/>
    <lineage>
        <taxon>Eukaryota</taxon>
        <taxon>Metazoa</taxon>
        <taxon>Chordata</taxon>
        <taxon>Craniata</taxon>
        <taxon>Vertebrata</taxon>
        <taxon>Euteleostomi</taxon>
        <taxon>Actinopterygii</taxon>
        <taxon>Neopterygii</taxon>
        <taxon>Teleostei</taxon>
        <taxon>Neoteleostei</taxon>
        <taxon>Acanthomorphata</taxon>
        <taxon>Carangaria</taxon>
        <taxon>Pleuronectiformes</taxon>
        <taxon>Pleuronectoidei</taxon>
        <taxon>Scophthalmidae</taxon>
        <taxon>Scophthalmus</taxon>
    </lineage>
</organism>
<feature type="domain" description="C-type lectin" evidence="7">
    <location>
        <begin position="311"/>
        <end position="375"/>
    </location>
</feature>
<dbReference type="InterPro" id="IPR001766">
    <property type="entry name" value="Fork_head_dom"/>
</dbReference>
<evidence type="ECO:0000256" key="4">
    <source>
        <dbReference type="ARBA" id="ARBA00023242"/>
    </source>
</evidence>
<keyword evidence="4 5" id="KW-0539">Nucleus</keyword>
<keyword evidence="3" id="KW-0804">Transcription</keyword>
<dbReference type="GO" id="GO:0005634">
    <property type="term" value="C:nucleus"/>
    <property type="evidence" value="ECO:0007669"/>
    <property type="project" value="UniProtKB-SubCell"/>
</dbReference>
<reference evidence="8 9" key="1">
    <citation type="submission" date="2017-12" db="EMBL/GenBank/DDBJ databases">
        <title>Integrating genomic resources of turbot (Scophthalmus maximus) in depth evaluation of genetic and physical mapping variation across individuals.</title>
        <authorList>
            <person name="Martinez P."/>
        </authorList>
    </citation>
    <scope>NUCLEOTIDE SEQUENCE [LARGE SCALE GENOMIC DNA]</scope>
</reference>
<dbReference type="AlphaFoldDB" id="A0A2U9BBF8"/>
<dbReference type="Proteomes" id="UP000246464">
    <property type="component" value="Chromosome 5"/>
</dbReference>
<evidence type="ECO:0000256" key="3">
    <source>
        <dbReference type="ARBA" id="ARBA00023163"/>
    </source>
</evidence>
<sequence length="603" mass="69461">MTLQLRTRAQLFHLHCCVGLTDWDMDKELKLATTTDQFYHDDNLNDQYVVQRPSARASRRKDEFIWYDKTSDTFVKPNLWLLVNPDIACPIQYGQDAADLRSPCEPAEEIQTRLLLKPAETKRPGAAELSAGYMIKNEDVSCRPAKNRRKGRTTKVRDSKSLKPGCWPRPPVNYCILIALALKSSHSGSLKVQQIYNFTREHFPFFQTAPDGWKNTIRHNLCFSNSFRKTCNQLCRDGKRKSCFWHLTLDGQRRLKDELRSLTGEAFKQLERSMSHPVSLRFTRYSYNADLAIMYTLSDTDSMDLDRYHAWIGLHRPVIPSDLGSSWSWSDRQGTSFRSWASHEPHYTDDCASISSVNKNFYGSKCGVQSFVICQTRKSKYTFVPESKTWPEAQQYCRARYQDLATFKSNSDVEEGVLPRDFPVWTGLHRDAASWKWSRGRSDYRAWAPGEPSGSGDCVAVSSLNKRMSTRDCSARFPLVCSADNLVLVKENKTWEEALQHCRALGSPRFHGVRHELLSVQPGQEHDYARNRVMEADTEEVWTGLRFLAGDWLWVNRAGLLRSDLPSCPHARRHCGALSKNDTGRVETRDCAERKNFLCYSWW</sequence>
<evidence type="ECO:0000259" key="7">
    <source>
        <dbReference type="PROSITE" id="PS50041"/>
    </source>
</evidence>
<dbReference type="InterPro" id="IPR036390">
    <property type="entry name" value="WH_DNA-bd_sf"/>
</dbReference>
<dbReference type="GO" id="GO:1990837">
    <property type="term" value="F:sequence-specific double-stranded DNA binding"/>
    <property type="evidence" value="ECO:0007669"/>
    <property type="project" value="TreeGrafter"/>
</dbReference>
<dbReference type="SMART" id="SM00034">
    <property type="entry name" value="CLECT"/>
    <property type="match status" value="3"/>
</dbReference>